<evidence type="ECO:0000256" key="1">
    <source>
        <dbReference type="ARBA" id="ARBA00023015"/>
    </source>
</evidence>
<dbReference type="InterPro" id="IPR037171">
    <property type="entry name" value="NagB/RpiA_transferase-like"/>
</dbReference>
<accession>A0A1M6S7C2</accession>
<dbReference type="EMBL" id="FRBC01000003">
    <property type="protein sequence ID" value="SHK40595.1"/>
    <property type="molecule type" value="Genomic_DNA"/>
</dbReference>
<proteinExistence type="predicted"/>
<feature type="domain" description="HTH deoR-type" evidence="4">
    <location>
        <begin position="3"/>
        <end position="58"/>
    </location>
</feature>
<dbReference type="SUPFAM" id="SSF46785">
    <property type="entry name" value="Winged helix' DNA-binding domain"/>
    <property type="match status" value="1"/>
</dbReference>
<dbReference type="InterPro" id="IPR001034">
    <property type="entry name" value="DeoR_HTH"/>
</dbReference>
<dbReference type="OrthoDB" id="9797223at2"/>
<dbReference type="InterPro" id="IPR036390">
    <property type="entry name" value="WH_DNA-bd_sf"/>
</dbReference>
<dbReference type="InterPro" id="IPR036388">
    <property type="entry name" value="WH-like_DNA-bd_sf"/>
</dbReference>
<dbReference type="InterPro" id="IPR050313">
    <property type="entry name" value="Carb_Metab_HTH_regulators"/>
</dbReference>
<dbReference type="PROSITE" id="PS51000">
    <property type="entry name" value="HTH_DEOR_2"/>
    <property type="match status" value="1"/>
</dbReference>
<keyword evidence="3" id="KW-0804">Transcription</keyword>
<dbReference type="Proteomes" id="UP000184263">
    <property type="component" value="Unassembled WGS sequence"/>
</dbReference>
<dbReference type="GO" id="GO:0003677">
    <property type="term" value="F:DNA binding"/>
    <property type="evidence" value="ECO:0007669"/>
    <property type="project" value="UniProtKB-KW"/>
</dbReference>
<dbReference type="PANTHER" id="PTHR30363:SF56">
    <property type="entry name" value="TRANSCRIPTIONAL REGULATOR, DEOR FAMILY"/>
    <property type="match status" value="1"/>
</dbReference>
<sequence>MLTEERYATILRILEEKKAVTVLDLTRALDASESTVRRDLTALHKCGRLYKVYGGATSIDNNYTSAEEDMKTKNDLFPEEKIAIARKAAGMIKRKDFVYIDAGSTTLHLIDFLTETSAVFVTNGMQHAAKLAAKGFKVFIIGGAVKAVTEAVVGTEALNNLKCYNFTKGFFGTNGISPKSGFSTPDADEGTIKSAALARCKNAYVLADQSKFNKISPITFANISSATIITGRLEDKKYRDYTTVIEGE</sequence>
<dbReference type="GO" id="GO:0003700">
    <property type="term" value="F:DNA-binding transcription factor activity"/>
    <property type="evidence" value="ECO:0007669"/>
    <property type="project" value="InterPro"/>
</dbReference>
<dbReference type="PROSITE" id="PS00894">
    <property type="entry name" value="HTH_DEOR_1"/>
    <property type="match status" value="1"/>
</dbReference>
<dbReference type="PRINTS" id="PR00037">
    <property type="entry name" value="HTHLACR"/>
</dbReference>
<dbReference type="Pfam" id="PF08220">
    <property type="entry name" value="HTH_DeoR"/>
    <property type="match status" value="1"/>
</dbReference>
<evidence type="ECO:0000256" key="3">
    <source>
        <dbReference type="ARBA" id="ARBA00023163"/>
    </source>
</evidence>
<keyword evidence="1" id="KW-0805">Transcription regulation</keyword>
<dbReference type="InterPro" id="IPR018356">
    <property type="entry name" value="Tscrpt_reg_HTH_DeoR_CS"/>
</dbReference>
<dbReference type="SUPFAM" id="SSF100950">
    <property type="entry name" value="NagB/RpiA/CoA transferase-like"/>
    <property type="match status" value="1"/>
</dbReference>
<name>A0A1M6S7C2_SELRU</name>
<dbReference type="Gene3D" id="1.10.10.10">
    <property type="entry name" value="Winged helix-like DNA-binding domain superfamily/Winged helix DNA-binding domain"/>
    <property type="match status" value="1"/>
</dbReference>
<evidence type="ECO:0000313" key="5">
    <source>
        <dbReference type="EMBL" id="SHK40595.1"/>
    </source>
</evidence>
<protein>
    <submittedName>
        <fullName evidence="5">Transcriptional regulator, DeoR family</fullName>
    </submittedName>
</protein>
<dbReference type="AlphaFoldDB" id="A0A1M6S7C2"/>
<dbReference type="SMART" id="SM00420">
    <property type="entry name" value="HTH_DEOR"/>
    <property type="match status" value="1"/>
</dbReference>
<evidence type="ECO:0000313" key="6">
    <source>
        <dbReference type="Proteomes" id="UP000184263"/>
    </source>
</evidence>
<dbReference type="InterPro" id="IPR014036">
    <property type="entry name" value="DeoR-like_C"/>
</dbReference>
<dbReference type="RefSeq" id="WP_073088273.1">
    <property type="nucleotide sequence ID" value="NZ_FRBC01000003.1"/>
</dbReference>
<keyword evidence="2" id="KW-0238">DNA-binding</keyword>
<dbReference type="Pfam" id="PF00455">
    <property type="entry name" value="DeoRC"/>
    <property type="match status" value="1"/>
</dbReference>
<evidence type="ECO:0000256" key="2">
    <source>
        <dbReference type="ARBA" id="ARBA00023125"/>
    </source>
</evidence>
<reference evidence="5 6" key="1">
    <citation type="submission" date="2016-11" db="EMBL/GenBank/DDBJ databases">
        <authorList>
            <person name="Jaros S."/>
            <person name="Januszkiewicz K."/>
            <person name="Wedrychowicz H."/>
        </authorList>
    </citation>
    <scope>NUCLEOTIDE SEQUENCE [LARGE SCALE GENOMIC DNA]</scope>
    <source>
        <strain evidence="5 6">HD4</strain>
    </source>
</reference>
<dbReference type="PANTHER" id="PTHR30363">
    <property type="entry name" value="HTH-TYPE TRANSCRIPTIONAL REGULATOR SRLR-RELATED"/>
    <property type="match status" value="1"/>
</dbReference>
<gene>
    <name evidence="5" type="ORF">SAMN05216582_103155</name>
</gene>
<dbReference type="Gene3D" id="3.40.50.1360">
    <property type="match status" value="1"/>
</dbReference>
<organism evidence="5 6">
    <name type="scientific">Selenomonas ruminantium</name>
    <dbReference type="NCBI Taxonomy" id="971"/>
    <lineage>
        <taxon>Bacteria</taxon>
        <taxon>Bacillati</taxon>
        <taxon>Bacillota</taxon>
        <taxon>Negativicutes</taxon>
        <taxon>Selenomonadales</taxon>
        <taxon>Selenomonadaceae</taxon>
        <taxon>Selenomonas</taxon>
    </lineage>
</organism>
<evidence type="ECO:0000259" key="4">
    <source>
        <dbReference type="PROSITE" id="PS51000"/>
    </source>
</evidence>
<dbReference type="SMART" id="SM01134">
    <property type="entry name" value="DeoRC"/>
    <property type="match status" value="1"/>
</dbReference>